<keyword evidence="1" id="KW-0732">Signal</keyword>
<feature type="chain" id="PRO_5042958569" evidence="1">
    <location>
        <begin position="20"/>
        <end position="123"/>
    </location>
</feature>
<dbReference type="AlphaFoldDB" id="A0AAN7VWX6"/>
<evidence type="ECO:0000313" key="3">
    <source>
        <dbReference type="Proteomes" id="UP001329430"/>
    </source>
</evidence>
<accession>A0AAN7VWX6</accession>
<dbReference type="Proteomes" id="UP001329430">
    <property type="component" value="Chromosome 1"/>
</dbReference>
<protein>
    <submittedName>
        <fullName evidence="2">Uncharacterized protein</fullName>
    </submittedName>
</protein>
<keyword evidence="3" id="KW-1185">Reference proteome</keyword>
<evidence type="ECO:0000256" key="1">
    <source>
        <dbReference type="SAM" id="SignalP"/>
    </source>
</evidence>
<proteinExistence type="predicted"/>
<comment type="caution">
    <text evidence="2">The sequence shown here is derived from an EMBL/GenBank/DDBJ whole genome shotgun (WGS) entry which is preliminary data.</text>
</comment>
<evidence type="ECO:0000313" key="2">
    <source>
        <dbReference type="EMBL" id="KAK5650014.1"/>
    </source>
</evidence>
<reference evidence="2 3" key="1">
    <citation type="journal article" date="2024" name="Insects">
        <title>An Improved Chromosome-Level Genome Assembly of the Firefly Pyrocoelia pectoralis.</title>
        <authorList>
            <person name="Fu X."/>
            <person name="Meyer-Rochow V.B."/>
            <person name="Ballantyne L."/>
            <person name="Zhu X."/>
        </authorList>
    </citation>
    <scope>NUCLEOTIDE SEQUENCE [LARGE SCALE GENOMIC DNA]</scope>
    <source>
        <strain evidence="2">XCY_ONT2</strain>
    </source>
</reference>
<dbReference type="EMBL" id="JAVRBK010000001">
    <property type="protein sequence ID" value="KAK5650014.1"/>
    <property type="molecule type" value="Genomic_DNA"/>
</dbReference>
<organism evidence="2 3">
    <name type="scientific">Pyrocoelia pectoralis</name>
    <dbReference type="NCBI Taxonomy" id="417401"/>
    <lineage>
        <taxon>Eukaryota</taxon>
        <taxon>Metazoa</taxon>
        <taxon>Ecdysozoa</taxon>
        <taxon>Arthropoda</taxon>
        <taxon>Hexapoda</taxon>
        <taxon>Insecta</taxon>
        <taxon>Pterygota</taxon>
        <taxon>Neoptera</taxon>
        <taxon>Endopterygota</taxon>
        <taxon>Coleoptera</taxon>
        <taxon>Polyphaga</taxon>
        <taxon>Elateriformia</taxon>
        <taxon>Elateroidea</taxon>
        <taxon>Lampyridae</taxon>
        <taxon>Lampyrinae</taxon>
        <taxon>Pyrocoelia</taxon>
    </lineage>
</organism>
<gene>
    <name evidence="2" type="ORF">RI129_001043</name>
</gene>
<feature type="signal peptide" evidence="1">
    <location>
        <begin position="1"/>
        <end position="19"/>
    </location>
</feature>
<sequence length="123" mass="13902">MSSLVFALGFLILSRHSFGQIITPSVNLIGNIHYQIPSLQHYLQSSEGLAHPAVVENAAREAQLPQELLNPFYKNPAIAANLARESLIKNKEFAVFNREAEQIPRSEVFKIFNRAGFLKNRRK</sequence>
<name>A0AAN7VWX6_9COLE</name>